<comment type="caution">
    <text evidence="1">The sequence shown here is derived from an EMBL/GenBank/DDBJ whole genome shotgun (WGS) entry which is preliminary data.</text>
</comment>
<name>A0A7C0U1I2_DESA2</name>
<sequence>MSQVIGPPEAIDFDVWWRIPFRVVIPTMDGKILRFPNPCPSVRIEGPFLGSSSMSSQLNPLLSPSLNFIKKWCPEFFDSKEKYLIFENDLKVVEEIKAKGLNPADFVLFREGYYERIKGLPERYIDEGVMEYITSSFLRSEGFIVDKFNESLSINGGGPDLFAIKIPKLQNKLIDLKITEGGFYLNELELFSLLGDRTAQQKIEEAKSIVIEAESPTHSGRFSAGRKQVLQYLSYGCYNEGYVAIAFEEERARTLGGRPEELGFVPFEDIGIITLSENGEIIVRNCPKSYGEKEKIEELLKNVERIVKLTLLKNLPLKEIFNLLPTVHSFYELYFIIDEIDIDQLITYIKEY</sequence>
<gene>
    <name evidence="1" type="ORF">ENG63_01235</name>
</gene>
<accession>A0A7C0U1I2</accession>
<dbReference type="EMBL" id="DRBS01000050">
    <property type="protein sequence ID" value="HDD43474.1"/>
    <property type="molecule type" value="Genomic_DNA"/>
</dbReference>
<dbReference type="AlphaFoldDB" id="A0A7C0U1I2"/>
<reference evidence="1" key="1">
    <citation type="journal article" date="2020" name="mSystems">
        <title>Genome- and Community-Level Interaction Insights into Carbon Utilization and Element Cycling Functions of Hydrothermarchaeota in Hydrothermal Sediment.</title>
        <authorList>
            <person name="Zhou Z."/>
            <person name="Liu Y."/>
            <person name="Xu W."/>
            <person name="Pan J."/>
            <person name="Luo Z.H."/>
            <person name="Li M."/>
        </authorList>
    </citation>
    <scope>NUCLEOTIDE SEQUENCE [LARGE SCALE GENOMIC DNA]</scope>
    <source>
        <strain evidence="1">HyVt-233</strain>
    </source>
</reference>
<organism evidence="1">
    <name type="scientific">Desulfofervidus auxilii</name>
    <dbReference type="NCBI Taxonomy" id="1621989"/>
    <lineage>
        <taxon>Bacteria</taxon>
        <taxon>Pseudomonadati</taxon>
        <taxon>Thermodesulfobacteriota</taxon>
        <taxon>Candidatus Desulfofervidia</taxon>
        <taxon>Candidatus Desulfofervidales</taxon>
        <taxon>Candidatus Desulfofervidaceae</taxon>
        <taxon>Candidatus Desulfofervidus</taxon>
    </lineage>
</organism>
<dbReference type="Proteomes" id="UP000886289">
    <property type="component" value="Unassembled WGS sequence"/>
</dbReference>
<evidence type="ECO:0000313" key="1">
    <source>
        <dbReference type="EMBL" id="HDD43474.1"/>
    </source>
</evidence>
<protein>
    <submittedName>
        <fullName evidence="1">Uncharacterized protein</fullName>
    </submittedName>
</protein>
<proteinExistence type="predicted"/>